<evidence type="ECO:0000313" key="1">
    <source>
        <dbReference type="EMBL" id="BDM74674.1"/>
    </source>
</evidence>
<dbReference type="RefSeq" id="WP_261958174.1">
    <property type="nucleotide sequence ID" value="NZ_AP026074.1"/>
</dbReference>
<sequence>MLSDAVISHPGDWARAAGGLAMEGGLAGELQVHSVERRVAWMRRHLAYADQL</sequence>
<evidence type="ECO:0000313" key="2">
    <source>
        <dbReference type="Proteomes" id="UP001059597"/>
    </source>
</evidence>
<name>A0ABN6RDI2_STRNI</name>
<dbReference type="EMBL" id="AP026074">
    <property type="protein sequence ID" value="BDM74674.1"/>
    <property type="molecule type" value="Genomic_DNA"/>
</dbReference>
<gene>
    <name evidence="1" type="ORF">HEK616_81610</name>
</gene>
<accession>A0ABN6RDI2</accession>
<keyword evidence="2" id="KW-1185">Reference proteome</keyword>
<keyword evidence="1" id="KW-0614">Plasmid</keyword>
<proteinExistence type="predicted"/>
<reference evidence="1" key="1">
    <citation type="submission" date="2022-06" db="EMBL/GenBank/DDBJ databases">
        <title>Complete genome sequence of Streptomyces nigrescens HEK616.</title>
        <authorList>
            <person name="Asamizu S."/>
            <person name="Onaka H."/>
        </authorList>
    </citation>
    <scope>NUCLEOTIDE SEQUENCE</scope>
    <source>
        <strain evidence="1">HEK616</strain>
        <plasmid evidence="1">SNP1</plasmid>
    </source>
</reference>
<protein>
    <submittedName>
        <fullName evidence="1">Uncharacterized protein</fullName>
    </submittedName>
</protein>
<geneLocation type="plasmid" evidence="1 2">
    <name>SNP1</name>
</geneLocation>
<organism evidence="1 2">
    <name type="scientific">Streptomyces nigrescens</name>
    <dbReference type="NCBI Taxonomy" id="1920"/>
    <lineage>
        <taxon>Bacteria</taxon>
        <taxon>Bacillati</taxon>
        <taxon>Actinomycetota</taxon>
        <taxon>Actinomycetes</taxon>
        <taxon>Kitasatosporales</taxon>
        <taxon>Streptomycetaceae</taxon>
        <taxon>Streptomyces</taxon>
    </lineage>
</organism>
<dbReference type="Proteomes" id="UP001059597">
    <property type="component" value="Plasmid SNP1"/>
</dbReference>